<dbReference type="Proteomes" id="UP001363151">
    <property type="component" value="Unassembled WGS sequence"/>
</dbReference>
<evidence type="ECO:0000313" key="9">
    <source>
        <dbReference type="EMBL" id="KAK7233425.1"/>
    </source>
</evidence>
<feature type="domain" description="Sodium/calcium exchanger membrane region" evidence="8">
    <location>
        <begin position="17"/>
        <end position="169"/>
    </location>
</feature>
<feature type="transmembrane region" description="Helical" evidence="7">
    <location>
        <begin position="6"/>
        <end position="26"/>
    </location>
</feature>
<name>A0ABR1FMD4_AURAN</name>
<dbReference type="PANTHER" id="PTHR10846">
    <property type="entry name" value="SODIUM/POTASSIUM/CALCIUM EXCHANGER"/>
    <property type="match status" value="1"/>
</dbReference>
<dbReference type="Pfam" id="PF01699">
    <property type="entry name" value="Na_Ca_ex"/>
    <property type="match status" value="2"/>
</dbReference>
<keyword evidence="3" id="KW-0813">Transport</keyword>
<proteinExistence type="inferred from homology"/>
<feature type="transmembrane region" description="Helical" evidence="7">
    <location>
        <begin position="153"/>
        <end position="170"/>
    </location>
</feature>
<evidence type="ECO:0000256" key="6">
    <source>
        <dbReference type="ARBA" id="ARBA00023136"/>
    </source>
</evidence>
<keyword evidence="5 7" id="KW-1133">Transmembrane helix</keyword>
<dbReference type="PANTHER" id="PTHR10846:SF73">
    <property type="entry name" value="SODIUM_CALCIUM EXCHANGER MEMBRANE REGION DOMAIN-CONTAINING PROTEIN"/>
    <property type="match status" value="1"/>
</dbReference>
<dbReference type="InterPro" id="IPR004481">
    <property type="entry name" value="K/Na/Ca-exchanger"/>
</dbReference>
<evidence type="ECO:0000256" key="7">
    <source>
        <dbReference type="SAM" id="Phobius"/>
    </source>
</evidence>
<sequence>MISPGAEIMLLAAASGVLFWAMAVVTEYRFVPSIILLSERLRIPKDVAGATLVAAGASSPELFSNVIAMFITKSDLGIGTIIGSEIFNHMMILAGVCASRTTPQRLDRLTTIRDNFAYAAALGLLLAAVADVRRHGYADDDGRDDNSMVVVHAWSPCPLLLLYVAYAYACSASGRSLLAKVVGANAVAVSDEKEAAVAEEEAVVALLVKDDESPAGAHVVEAYGAASAVVEADERLFAVPELSDATPRGVLRFLVDVALAPAAWLMDATLAAPGRDATLWRLAANGGACTVWLVGLSYGMVVALERIGALIGVSAAVVGITVGAAGTSFPNLVSSMVAARDGHANMAVSNALGSNTFNLCICLGLPWLLYPFVYGEPYEALHDYSVVVDVALLAFVLAVYVGVLVAYDYTLHAFMGYVFGLTWVAFLACSILLGREIDVVENHVQGGN</sequence>
<feature type="transmembrane region" description="Helical" evidence="7">
    <location>
        <begin position="307"/>
        <end position="326"/>
    </location>
</feature>
<comment type="subcellular location">
    <subcellularLocation>
        <location evidence="1">Membrane</location>
        <topology evidence="1">Multi-pass membrane protein</topology>
    </subcellularLocation>
</comment>
<accession>A0ABR1FMD4</accession>
<feature type="domain" description="Sodium/calcium exchanger membrane region" evidence="8">
    <location>
        <begin position="289"/>
        <end position="431"/>
    </location>
</feature>
<comment type="caution">
    <text evidence="9">The sequence shown here is derived from an EMBL/GenBank/DDBJ whole genome shotgun (WGS) entry which is preliminary data.</text>
</comment>
<feature type="transmembrane region" description="Helical" evidence="7">
    <location>
        <begin position="386"/>
        <end position="407"/>
    </location>
</feature>
<feature type="transmembrane region" description="Helical" evidence="7">
    <location>
        <begin position="116"/>
        <end position="133"/>
    </location>
</feature>
<comment type="similarity">
    <text evidence="2">Belongs to the Ca(2+):cation antiporter (CaCA) (TC 2.A.19) family. SLC24A subfamily.</text>
</comment>
<feature type="transmembrane region" description="Helical" evidence="7">
    <location>
        <begin position="278"/>
        <end position="300"/>
    </location>
</feature>
<protein>
    <submittedName>
        <fullName evidence="9">Calcium, potassium:sodium antiporter</fullName>
    </submittedName>
</protein>
<reference evidence="9 10" key="1">
    <citation type="submission" date="2024-03" db="EMBL/GenBank/DDBJ databases">
        <title>Aureococcus anophagefferens CCMP1851 and Kratosvirus quantuckense: Draft genome of a second virus-susceptible host strain in the model system.</title>
        <authorList>
            <person name="Chase E."/>
            <person name="Truchon A.R."/>
            <person name="Schepens W."/>
            <person name="Wilhelm S.W."/>
        </authorList>
    </citation>
    <scope>NUCLEOTIDE SEQUENCE [LARGE SCALE GENOMIC DNA]</scope>
    <source>
        <strain evidence="9 10">CCMP1851</strain>
    </source>
</reference>
<organism evidence="9 10">
    <name type="scientific">Aureococcus anophagefferens</name>
    <name type="common">Harmful bloom alga</name>
    <dbReference type="NCBI Taxonomy" id="44056"/>
    <lineage>
        <taxon>Eukaryota</taxon>
        <taxon>Sar</taxon>
        <taxon>Stramenopiles</taxon>
        <taxon>Ochrophyta</taxon>
        <taxon>Pelagophyceae</taxon>
        <taxon>Pelagomonadales</taxon>
        <taxon>Pelagomonadaceae</taxon>
        <taxon>Aureococcus</taxon>
    </lineage>
</organism>
<keyword evidence="3" id="KW-0050">Antiport</keyword>
<keyword evidence="4 7" id="KW-0812">Transmembrane</keyword>
<dbReference type="InterPro" id="IPR044880">
    <property type="entry name" value="NCX_ion-bd_dom_sf"/>
</dbReference>
<dbReference type="EMBL" id="JBBJCI010000360">
    <property type="protein sequence ID" value="KAK7233425.1"/>
    <property type="molecule type" value="Genomic_DNA"/>
</dbReference>
<evidence type="ECO:0000256" key="5">
    <source>
        <dbReference type="ARBA" id="ARBA00022989"/>
    </source>
</evidence>
<gene>
    <name evidence="9" type="ORF">SO694_00105049</name>
</gene>
<feature type="transmembrane region" description="Helical" evidence="7">
    <location>
        <begin position="356"/>
        <end position="374"/>
    </location>
</feature>
<evidence type="ECO:0000256" key="1">
    <source>
        <dbReference type="ARBA" id="ARBA00004141"/>
    </source>
</evidence>
<dbReference type="InterPro" id="IPR004837">
    <property type="entry name" value="NaCa_Exmemb"/>
</dbReference>
<evidence type="ECO:0000256" key="4">
    <source>
        <dbReference type="ARBA" id="ARBA00022692"/>
    </source>
</evidence>
<keyword evidence="10" id="KW-1185">Reference proteome</keyword>
<feature type="transmembrane region" description="Helical" evidence="7">
    <location>
        <begin position="413"/>
        <end position="433"/>
    </location>
</feature>
<evidence type="ECO:0000256" key="2">
    <source>
        <dbReference type="ARBA" id="ARBA00005364"/>
    </source>
</evidence>
<dbReference type="Gene3D" id="1.20.1420.30">
    <property type="entry name" value="NCX, central ion-binding region"/>
    <property type="match status" value="2"/>
</dbReference>
<evidence type="ECO:0000259" key="8">
    <source>
        <dbReference type="Pfam" id="PF01699"/>
    </source>
</evidence>
<evidence type="ECO:0000313" key="10">
    <source>
        <dbReference type="Proteomes" id="UP001363151"/>
    </source>
</evidence>
<evidence type="ECO:0000256" key="3">
    <source>
        <dbReference type="ARBA" id="ARBA00022449"/>
    </source>
</evidence>
<keyword evidence="6 7" id="KW-0472">Membrane</keyword>